<dbReference type="Proteomes" id="UP000054725">
    <property type="component" value="Unassembled WGS sequence"/>
</dbReference>
<feature type="binding site" evidence="6">
    <location>
        <position position="415"/>
    </location>
    <ligand>
        <name>L-glutamate</name>
        <dbReference type="ChEBI" id="CHEBI:29985"/>
    </ligand>
</feature>
<dbReference type="RefSeq" id="WP_058505778.1">
    <property type="nucleotide sequence ID" value="NZ_CAAAIF010000003.1"/>
</dbReference>
<dbReference type="InterPro" id="IPR051792">
    <property type="entry name" value="GGT_bact"/>
</dbReference>
<sequence>MNFRFCLFALLVLLGFNTTSRADYPSTPPAYSVASAHPLATNAGLEILAAGGNAFDAAIAVSAALAVVAPYHSGLGGGGFWLLHIEKEKKNVFIDGRETAPLAAHQNMFLGKDGNPVPGLSLNGGLAAAIPGEPATFAYVAQHYGRLPLAKSLAPAIRLAEEGFTIDHQFNFFSTMTDRLEILKRYPPTAAIFLHEGRAYDAGERFKQPDLANTLRILAEKGHDGFYRGELANRLVKGVRKAGGIWTLEDLARYQVKIREPLQGAFHNMLIITSPPPSAGGVSLITMLNILADYPLQSLSKVQWIHYVVESMRLAFWQRSEFLADPDFVKIPLEHLLSAENAKQLRQLIPVDKALPSTALTGGNKANLESKNTTQIAILDKEGNRVSATMTVNFIFGSSVVPEGTGVLLNDEMDDFSTKPGARNVYGIVGSDVNLIQPGKRPLSSMAPTFLEMPGRLAIMGTPGGSRIPTMLLLAALVFHDYHGAITMVSKMRFHHQYLPDWIQVEPETFSPSLQAELKAMGYQLMLLKQYYGDMQAISWDKETNIVTAASDPRKQGLAATISERQQGYGFKY</sequence>
<dbReference type="Gene3D" id="1.10.246.130">
    <property type="match status" value="1"/>
</dbReference>
<dbReference type="EC" id="2.3.2.2" evidence="7"/>
<dbReference type="OrthoDB" id="5297205at2"/>
<dbReference type="STRING" id="45070.Lnau_2813"/>
<evidence type="ECO:0000313" key="10">
    <source>
        <dbReference type="Proteomes" id="UP000054725"/>
    </source>
</evidence>
<dbReference type="InterPro" id="IPR043137">
    <property type="entry name" value="GGT_ssub_C"/>
</dbReference>
<dbReference type="PANTHER" id="PTHR43199:SF6">
    <property type="entry name" value="GLUTATHIONE HYDROLASE PROENZYME"/>
    <property type="match status" value="1"/>
</dbReference>
<keyword evidence="7" id="KW-0808">Transferase</keyword>
<dbReference type="PATRIC" id="fig|45070.6.peg.2967"/>
<keyword evidence="3 7" id="KW-0012">Acyltransferase</keyword>
<comment type="caution">
    <text evidence="9">The sequence shown here is derived from an EMBL/GenBank/DDBJ whole genome shotgun (WGS) entry which is preliminary data.</text>
</comment>
<dbReference type="NCBIfam" id="TIGR00066">
    <property type="entry name" value="g_glut_trans"/>
    <property type="match status" value="1"/>
</dbReference>
<dbReference type="PRINTS" id="PR01210">
    <property type="entry name" value="GGTRANSPTASE"/>
</dbReference>
<accession>A0A0W0WLF5</accession>
<dbReference type="Pfam" id="PF01019">
    <property type="entry name" value="G_glu_transpept"/>
    <property type="match status" value="1"/>
</dbReference>
<dbReference type="GO" id="GO:0006750">
    <property type="term" value="P:glutathione biosynthetic process"/>
    <property type="evidence" value="ECO:0007669"/>
    <property type="project" value="UniProtKB-KW"/>
</dbReference>
<proteinExistence type="inferred from homology"/>
<keyword evidence="10" id="KW-1185">Reference proteome</keyword>
<dbReference type="EMBL" id="LNYO01000024">
    <property type="protein sequence ID" value="KTD33165.1"/>
    <property type="molecule type" value="Genomic_DNA"/>
</dbReference>
<comment type="PTM">
    <text evidence="7">Cleaved by autocatalysis into a large and a small subunit.</text>
</comment>
<keyword evidence="7" id="KW-0865">Zymogen</keyword>
<comment type="similarity">
    <text evidence="7">Belongs to the gamma-glutamyltransferase family.</text>
</comment>
<keyword evidence="8" id="KW-0732">Signal</keyword>
<evidence type="ECO:0000256" key="2">
    <source>
        <dbReference type="ARBA" id="ARBA00001089"/>
    </source>
</evidence>
<name>A0A0W0WLF5_9GAMM</name>
<evidence type="ECO:0000256" key="4">
    <source>
        <dbReference type="ARBA" id="ARBA00047417"/>
    </source>
</evidence>
<evidence type="ECO:0000256" key="6">
    <source>
        <dbReference type="PIRSR" id="PIRSR600101-2"/>
    </source>
</evidence>
<keyword evidence="7" id="KW-0317">Glutathione biosynthesis</keyword>
<feature type="chain" id="PRO_5006915630" description="Glutathione hydrolase proenzyme" evidence="8">
    <location>
        <begin position="23"/>
        <end position="573"/>
    </location>
</feature>
<dbReference type="InterPro" id="IPR000101">
    <property type="entry name" value="GGT_peptidase"/>
</dbReference>
<keyword evidence="7" id="KW-0378">Hydrolase</keyword>
<dbReference type="SUPFAM" id="SSF56235">
    <property type="entry name" value="N-terminal nucleophile aminohydrolases (Ntn hydrolases)"/>
    <property type="match status" value="1"/>
</dbReference>
<feature type="binding site" evidence="6">
    <location>
        <begin position="444"/>
        <end position="445"/>
    </location>
    <ligand>
        <name>L-glutamate</name>
        <dbReference type="ChEBI" id="CHEBI:29985"/>
    </ligand>
</feature>
<dbReference type="UniPathway" id="UPA00204"/>
<feature type="active site" description="Nucleophile" evidence="5">
    <location>
        <position position="373"/>
    </location>
</feature>
<comment type="pathway">
    <text evidence="7">Sulfur metabolism; glutathione metabolism.</text>
</comment>
<dbReference type="InterPro" id="IPR029055">
    <property type="entry name" value="Ntn_hydrolases_N"/>
</dbReference>
<evidence type="ECO:0000256" key="5">
    <source>
        <dbReference type="PIRSR" id="PIRSR600101-1"/>
    </source>
</evidence>
<evidence type="ECO:0000256" key="8">
    <source>
        <dbReference type="SAM" id="SignalP"/>
    </source>
</evidence>
<dbReference type="GO" id="GO:0036374">
    <property type="term" value="F:glutathione hydrolase activity"/>
    <property type="evidence" value="ECO:0007669"/>
    <property type="project" value="UniProtKB-UniRule"/>
</dbReference>
<feature type="binding site" evidence="6">
    <location>
        <begin position="391"/>
        <end position="393"/>
    </location>
    <ligand>
        <name>L-glutamate</name>
        <dbReference type="ChEBI" id="CHEBI:29985"/>
    </ligand>
</feature>
<dbReference type="EC" id="3.4.19.13" evidence="7"/>
<comment type="catalytic activity">
    <reaction evidence="2 7">
        <text>glutathione + H2O = L-cysteinylglycine + L-glutamate</text>
        <dbReference type="Rhea" id="RHEA:28807"/>
        <dbReference type="ChEBI" id="CHEBI:15377"/>
        <dbReference type="ChEBI" id="CHEBI:29985"/>
        <dbReference type="ChEBI" id="CHEBI:57925"/>
        <dbReference type="ChEBI" id="CHEBI:61694"/>
        <dbReference type="EC" id="3.4.19.13"/>
    </reaction>
</comment>
<feature type="signal peptide" evidence="8">
    <location>
        <begin position="1"/>
        <end position="22"/>
    </location>
</feature>
<evidence type="ECO:0000313" key="9">
    <source>
        <dbReference type="EMBL" id="KTD33165.1"/>
    </source>
</evidence>
<feature type="binding site" evidence="6">
    <location>
        <position position="465"/>
    </location>
    <ligand>
        <name>L-glutamate</name>
        <dbReference type="ChEBI" id="CHEBI:29985"/>
    </ligand>
</feature>
<gene>
    <name evidence="9" type="ORF">Lnau_2813</name>
</gene>
<dbReference type="InterPro" id="IPR043138">
    <property type="entry name" value="GGT_lsub"/>
</dbReference>
<reference evidence="9 10" key="1">
    <citation type="submission" date="2015-11" db="EMBL/GenBank/DDBJ databases">
        <title>Genomic analysis of 38 Legionella species identifies large and diverse effector repertoires.</title>
        <authorList>
            <person name="Burstein D."/>
            <person name="Amaro F."/>
            <person name="Zusman T."/>
            <person name="Lifshitz Z."/>
            <person name="Cohen O."/>
            <person name="Gilbert J.A."/>
            <person name="Pupko T."/>
            <person name="Shuman H.A."/>
            <person name="Segal G."/>
        </authorList>
    </citation>
    <scope>NUCLEOTIDE SEQUENCE [LARGE SCALE GENOMIC DNA]</scope>
    <source>
        <strain evidence="9 10">ATCC 49506</strain>
    </source>
</reference>
<organism evidence="9 10">
    <name type="scientific">Legionella nautarum</name>
    <dbReference type="NCBI Taxonomy" id="45070"/>
    <lineage>
        <taxon>Bacteria</taxon>
        <taxon>Pseudomonadati</taxon>
        <taxon>Pseudomonadota</taxon>
        <taxon>Gammaproteobacteria</taxon>
        <taxon>Legionellales</taxon>
        <taxon>Legionellaceae</taxon>
        <taxon>Legionella</taxon>
    </lineage>
</organism>
<evidence type="ECO:0000256" key="1">
    <source>
        <dbReference type="ARBA" id="ARBA00001049"/>
    </source>
</evidence>
<dbReference type="GO" id="GO:0103068">
    <property type="term" value="F:leukotriene C4 gamma-glutamyl transferase activity"/>
    <property type="evidence" value="ECO:0007669"/>
    <property type="project" value="UniProtKB-EC"/>
</dbReference>
<dbReference type="Gene3D" id="3.60.20.40">
    <property type="match status" value="1"/>
</dbReference>
<evidence type="ECO:0000256" key="7">
    <source>
        <dbReference type="RuleBase" id="RU368036"/>
    </source>
</evidence>
<evidence type="ECO:0000256" key="3">
    <source>
        <dbReference type="ARBA" id="ARBA00023315"/>
    </source>
</evidence>
<feature type="binding site" evidence="6">
    <location>
        <position position="97"/>
    </location>
    <ligand>
        <name>L-glutamate</name>
        <dbReference type="ChEBI" id="CHEBI:29985"/>
    </ligand>
</feature>
<comment type="catalytic activity">
    <reaction evidence="1 7">
        <text>an S-substituted glutathione + H2O = an S-substituted L-cysteinylglycine + L-glutamate</text>
        <dbReference type="Rhea" id="RHEA:59468"/>
        <dbReference type="ChEBI" id="CHEBI:15377"/>
        <dbReference type="ChEBI" id="CHEBI:29985"/>
        <dbReference type="ChEBI" id="CHEBI:90779"/>
        <dbReference type="ChEBI" id="CHEBI:143103"/>
        <dbReference type="EC" id="3.4.19.13"/>
    </reaction>
</comment>
<dbReference type="GO" id="GO:0006751">
    <property type="term" value="P:glutathione catabolic process"/>
    <property type="evidence" value="ECO:0007669"/>
    <property type="project" value="UniProtKB-UniRule"/>
</dbReference>
<protein>
    <recommendedName>
        <fullName evidence="7">Glutathione hydrolase proenzyme</fullName>
        <ecNumber evidence="7">2.3.2.2</ecNumber>
        <ecNumber evidence="7">3.4.19.13</ecNumber>
    </recommendedName>
    <component>
        <recommendedName>
            <fullName evidence="7">Glutathione hydrolase large chain</fullName>
        </recommendedName>
    </component>
    <component>
        <recommendedName>
            <fullName evidence="7">Glutathione hydrolase small chain</fullName>
        </recommendedName>
    </component>
</protein>
<dbReference type="AlphaFoldDB" id="A0A0W0WLF5"/>
<comment type="catalytic activity">
    <reaction evidence="4 7">
        <text>an N-terminal (5-L-glutamyl)-[peptide] + an alpha-amino acid = 5-L-glutamyl amino acid + an N-terminal L-alpha-aminoacyl-[peptide]</text>
        <dbReference type="Rhea" id="RHEA:23904"/>
        <dbReference type="Rhea" id="RHEA-COMP:9780"/>
        <dbReference type="Rhea" id="RHEA-COMP:9795"/>
        <dbReference type="ChEBI" id="CHEBI:77644"/>
        <dbReference type="ChEBI" id="CHEBI:78597"/>
        <dbReference type="ChEBI" id="CHEBI:78599"/>
        <dbReference type="ChEBI" id="CHEBI:78608"/>
        <dbReference type="EC" id="2.3.2.2"/>
    </reaction>
</comment>
<comment type="subunit">
    <text evidence="7">This enzyme consists of two polypeptide chains, which are synthesized in precursor form from a single polypeptide.</text>
</comment>
<dbReference type="PANTHER" id="PTHR43199">
    <property type="entry name" value="GLUTATHIONE HYDROLASE"/>
    <property type="match status" value="1"/>
</dbReference>